<evidence type="ECO:0000256" key="9">
    <source>
        <dbReference type="ARBA" id="ARBA00023136"/>
    </source>
</evidence>
<dbReference type="Proteomes" id="UP001462640">
    <property type="component" value="Unassembled WGS sequence"/>
</dbReference>
<name>A0ABV0GJL9_9BURK</name>
<evidence type="ECO:0000259" key="14">
    <source>
        <dbReference type="Pfam" id="PF00593"/>
    </source>
</evidence>
<keyword evidence="13" id="KW-0732">Signal</keyword>
<keyword evidence="5 11" id="KW-0812">Transmembrane</keyword>
<dbReference type="PANTHER" id="PTHR32552">
    <property type="entry name" value="FERRICHROME IRON RECEPTOR-RELATED"/>
    <property type="match status" value="1"/>
</dbReference>
<dbReference type="Gene3D" id="2.40.170.20">
    <property type="entry name" value="TonB-dependent receptor, beta-barrel domain"/>
    <property type="match status" value="1"/>
</dbReference>
<dbReference type="RefSeq" id="WP_347612634.1">
    <property type="nucleotide sequence ID" value="NZ_JBDPZC010000013.1"/>
</dbReference>
<evidence type="ECO:0000256" key="13">
    <source>
        <dbReference type="SAM" id="SignalP"/>
    </source>
</evidence>
<keyword evidence="4" id="KW-0410">Iron transport</keyword>
<dbReference type="PROSITE" id="PS52016">
    <property type="entry name" value="TONB_DEPENDENT_REC_3"/>
    <property type="match status" value="1"/>
</dbReference>
<evidence type="ECO:0000256" key="6">
    <source>
        <dbReference type="ARBA" id="ARBA00023004"/>
    </source>
</evidence>
<feature type="signal peptide" evidence="13">
    <location>
        <begin position="1"/>
        <end position="27"/>
    </location>
</feature>
<keyword evidence="8 12" id="KW-0798">TonB box</keyword>
<dbReference type="Pfam" id="PF00593">
    <property type="entry name" value="TonB_dep_Rec_b-barrel"/>
    <property type="match status" value="1"/>
</dbReference>
<dbReference type="SUPFAM" id="SSF56935">
    <property type="entry name" value="Porins"/>
    <property type="match status" value="1"/>
</dbReference>
<evidence type="ECO:0000256" key="10">
    <source>
        <dbReference type="ARBA" id="ARBA00023237"/>
    </source>
</evidence>
<evidence type="ECO:0000256" key="8">
    <source>
        <dbReference type="ARBA" id="ARBA00023077"/>
    </source>
</evidence>
<evidence type="ECO:0000313" key="17">
    <source>
        <dbReference type="Proteomes" id="UP001462640"/>
    </source>
</evidence>
<dbReference type="InterPro" id="IPR039426">
    <property type="entry name" value="TonB-dep_rcpt-like"/>
</dbReference>
<keyword evidence="17" id="KW-1185">Reference proteome</keyword>
<dbReference type="InterPro" id="IPR012910">
    <property type="entry name" value="Plug_dom"/>
</dbReference>
<comment type="similarity">
    <text evidence="11 12">Belongs to the TonB-dependent receptor family.</text>
</comment>
<keyword evidence="6" id="KW-0408">Iron</keyword>
<dbReference type="InterPro" id="IPR036942">
    <property type="entry name" value="Beta-barrel_TonB_sf"/>
</dbReference>
<organism evidence="16 17">
    <name type="scientific">Roseateles flavus</name>
    <dbReference type="NCBI Taxonomy" id="3149041"/>
    <lineage>
        <taxon>Bacteria</taxon>
        <taxon>Pseudomonadati</taxon>
        <taxon>Pseudomonadota</taxon>
        <taxon>Betaproteobacteria</taxon>
        <taxon>Burkholderiales</taxon>
        <taxon>Sphaerotilaceae</taxon>
        <taxon>Roseateles</taxon>
    </lineage>
</organism>
<dbReference type="InterPro" id="IPR000531">
    <property type="entry name" value="Beta-barrel_TonB"/>
</dbReference>
<accession>A0ABV0GJL9</accession>
<evidence type="ECO:0000256" key="5">
    <source>
        <dbReference type="ARBA" id="ARBA00022692"/>
    </source>
</evidence>
<feature type="domain" description="TonB-dependent receptor plug" evidence="15">
    <location>
        <begin position="61"/>
        <end position="168"/>
    </location>
</feature>
<proteinExistence type="inferred from homology"/>
<reference evidence="16 17" key="1">
    <citation type="submission" date="2024-05" db="EMBL/GenBank/DDBJ databases">
        <title>Roseateles sp. 2.12 16S ribosomal RNA gene Genome sequencing and assembly.</title>
        <authorList>
            <person name="Woo H."/>
        </authorList>
    </citation>
    <scope>NUCLEOTIDE SEQUENCE [LARGE SCALE GENOMIC DNA]</scope>
    <source>
        <strain evidence="16 17">2.12</strain>
    </source>
</reference>
<keyword evidence="9 11" id="KW-0472">Membrane</keyword>
<gene>
    <name evidence="16" type="ORF">ABDJ40_21140</name>
</gene>
<keyword evidence="7" id="KW-0406">Ion transport</keyword>
<sequence>MPTIHRRLQRRQTLLPHALCLAIGALAAQQAGAQATEPAESADKAKLEAVVVSGQGRVQQLQSVPIPIQVLGAEQLKKSGAANLGDIAATVPGLAMDATQATQPSLSLRGIGTLDFGIGTDSPVGMYVDGVYAGKTGGALLNFNDVKRIEVLKGPQGTLFGRNSAGGAISIVTNEPEFERKGSALLRLGERGQRDVQLLVNEPLNADLALRATLVSQRSDGFTQDAGTGQHFGGDHSWGLRASLLWQGESARAVLSLEQETLKQNARPAIGLVPLQSGVPPFPADPTSYANPLSTPWRNDVADQVESRNYQGATLRLSWPLGGWLAGAELQSLTAWRHFNSRNRQDNDGTANPALYLATTNREGNTSWQQEFRLSGKNSLVDWMAGLSFYREQARQGADVDSSTTALDTLSGNVLGLPLFSTVNGLIDAVGIPGLNLREQAWHEQMDNRGAFRAVAVYGDLIWTLAPATRLTTGLRLTQDRKTFSWSNPLRSAPGLDAQLAALDGAGFFPGLVAAGALSEEQAAQLQGAMAGNVLIATSGASTAPVERRQRWHDASPRLVLDHRLSPDLMVYGSWSKGYQAGGFNSLQVNSVYEPEHVRNIELGAKGRWADAGLSYAASLFQYRFDNLQTLQLVPNAGGGIPAYQVTISDQQARGADLDLRWQPARSWQLFATVQWLDQTYRQGQSSLGHALDGQPAGAPKVQASAGFEHGWAMTGGLASLRLQWSHQSATRCSEESYVQGLCLQGNGWRVGGSRQRLDGRLAWESADARWGLALVGRNLLDRRDIQRVWYEATPLGAAYATLARPRSLALEARVSY</sequence>
<evidence type="ECO:0000256" key="11">
    <source>
        <dbReference type="PROSITE-ProRule" id="PRU01360"/>
    </source>
</evidence>
<comment type="subcellular location">
    <subcellularLocation>
        <location evidence="1 11">Cell outer membrane</location>
        <topology evidence="1 11">Multi-pass membrane protein</topology>
    </subcellularLocation>
</comment>
<evidence type="ECO:0000259" key="15">
    <source>
        <dbReference type="Pfam" id="PF07715"/>
    </source>
</evidence>
<evidence type="ECO:0000256" key="7">
    <source>
        <dbReference type="ARBA" id="ARBA00023065"/>
    </source>
</evidence>
<dbReference type="Pfam" id="PF07715">
    <property type="entry name" value="Plug"/>
    <property type="match status" value="1"/>
</dbReference>
<dbReference type="EMBL" id="JBDPZC010000013">
    <property type="protein sequence ID" value="MEO3715282.1"/>
    <property type="molecule type" value="Genomic_DNA"/>
</dbReference>
<keyword evidence="10 11" id="KW-0998">Cell outer membrane</keyword>
<protein>
    <submittedName>
        <fullName evidence="16">TonB-dependent receptor</fullName>
    </submittedName>
</protein>
<dbReference type="PANTHER" id="PTHR32552:SF81">
    <property type="entry name" value="TONB-DEPENDENT OUTER MEMBRANE RECEPTOR"/>
    <property type="match status" value="1"/>
</dbReference>
<evidence type="ECO:0000256" key="1">
    <source>
        <dbReference type="ARBA" id="ARBA00004571"/>
    </source>
</evidence>
<feature type="domain" description="TonB-dependent receptor-like beta-barrel" evidence="14">
    <location>
        <begin position="278"/>
        <end position="780"/>
    </location>
</feature>
<evidence type="ECO:0000256" key="4">
    <source>
        <dbReference type="ARBA" id="ARBA00022496"/>
    </source>
</evidence>
<keyword evidence="16" id="KW-0675">Receptor</keyword>
<evidence type="ECO:0000256" key="3">
    <source>
        <dbReference type="ARBA" id="ARBA00022452"/>
    </source>
</evidence>
<comment type="caution">
    <text evidence="16">The sequence shown here is derived from an EMBL/GenBank/DDBJ whole genome shotgun (WGS) entry which is preliminary data.</text>
</comment>
<evidence type="ECO:0000313" key="16">
    <source>
        <dbReference type="EMBL" id="MEO3715282.1"/>
    </source>
</evidence>
<keyword evidence="3 11" id="KW-1134">Transmembrane beta strand</keyword>
<feature type="chain" id="PRO_5045177890" evidence="13">
    <location>
        <begin position="28"/>
        <end position="817"/>
    </location>
</feature>
<keyword evidence="2 11" id="KW-0813">Transport</keyword>
<evidence type="ECO:0000256" key="12">
    <source>
        <dbReference type="RuleBase" id="RU003357"/>
    </source>
</evidence>
<evidence type="ECO:0000256" key="2">
    <source>
        <dbReference type="ARBA" id="ARBA00022448"/>
    </source>
</evidence>